<name>A0A067PZY3_9AGAM</name>
<feature type="region of interest" description="Disordered" evidence="1">
    <location>
        <begin position="311"/>
        <end position="351"/>
    </location>
</feature>
<evidence type="ECO:0000313" key="3">
    <source>
        <dbReference type="Proteomes" id="UP000027265"/>
    </source>
</evidence>
<dbReference type="InParanoid" id="A0A067PZY3"/>
<keyword evidence="3" id="KW-1185">Reference proteome</keyword>
<gene>
    <name evidence="2" type="ORF">JAAARDRAFT_690750</name>
</gene>
<evidence type="ECO:0000313" key="2">
    <source>
        <dbReference type="EMBL" id="KDQ55906.1"/>
    </source>
</evidence>
<protein>
    <submittedName>
        <fullName evidence="2">Uncharacterized protein</fullName>
    </submittedName>
</protein>
<dbReference type="AlphaFoldDB" id="A0A067PZY3"/>
<proteinExistence type="predicted"/>
<evidence type="ECO:0000256" key="1">
    <source>
        <dbReference type="SAM" id="MobiDB-lite"/>
    </source>
</evidence>
<dbReference type="HOGENOM" id="CLU_557842_0_0_1"/>
<accession>A0A067PZY3</accession>
<reference evidence="3" key="1">
    <citation type="journal article" date="2014" name="Proc. Natl. Acad. Sci. U.S.A.">
        <title>Extensive sampling of basidiomycete genomes demonstrates inadequacy of the white-rot/brown-rot paradigm for wood decay fungi.</title>
        <authorList>
            <person name="Riley R."/>
            <person name="Salamov A.A."/>
            <person name="Brown D.W."/>
            <person name="Nagy L.G."/>
            <person name="Floudas D."/>
            <person name="Held B.W."/>
            <person name="Levasseur A."/>
            <person name="Lombard V."/>
            <person name="Morin E."/>
            <person name="Otillar R."/>
            <person name="Lindquist E.A."/>
            <person name="Sun H."/>
            <person name="LaButti K.M."/>
            <person name="Schmutz J."/>
            <person name="Jabbour D."/>
            <person name="Luo H."/>
            <person name="Baker S.E."/>
            <person name="Pisabarro A.G."/>
            <person name="Walton J.D."/>
            <person name="Blanchette R.A."/>
            <person name="Henrissat B."/>
            <person name="Martin F."/>
            <person name="Cullen D."/>
            <person name="Hibbett D.S."/>
            <person name="Grigoriev I.V."/>
        </authorList>
    </citation>
    <scope>NUCLEOTIDE SEQUENCE [LARGE SCALE GENOMIC DNA]</scope>
    <source>
        <strain evidence="3">MUCL 33604</strain>
    </source>
</reference>
<dbReference type="EMBL" id="KL197723">
    <property type="protein sequence ID" value="KDQ55906.1"/>
    <property type="molecule type" value="Genomic_DNA"/>
</dbReference>
<organism evidence="2 3">
    <name type="scientific">Jaapia argillacea MUCL 33604</name>
    <dbReference type="NCBI Taxonomy" id="933084"/>
    <lineage>
        <taxon>Eukaryota</taxon>
        <taxon>Fungi</taxon>
        <taxon>Dikarya</taxon>
        <taxon>Basidiomycota</taxon>
        <taxon>Agaricomycotina</taxon>
        <taxon>Agaricomycetes</taxon>
        <taxon>Agaricomycetidae</taxon>
        <taxon>Jaapiales</taxon>
        <taxon>Jaapiaceae</taxon>
        <taxon>Jaapia</taxon>
    </lineage>
</organism>
<sequence length="489" mass="52559">MFGGAQTVSGGIEKKYGTICPELRSGPSWPLSFGNTPQADPCGVGSAYGFSNILCDCSMPSFSIFNPSSRLLASRLTTWRKRRSRVVVVQDEGGGPSSPHFTTPENDELSALSDGYQPNPIDYEKSIDALVGLLVDLPPSLAISIPEPPSRRDAISKGSRPPYHDALPGIIQVLGRDELVHIRDEDSVVGETVTAAVPNIHVASLLSLESTGIRLTSSSALIKTCNDTELPYMAAIQTSSSSSSTSSSASSISGPSVESSTSSLLSITNTLNQDSRSSSPSEWSSLGTKTHIINSEVSSLVSPSSSLATLGTDVVSGSDKPTSTLPLHETESETSALSISPWDHQEGKPHPLASIPARKRAIFRRRSIFSTSPKPQTPLRLLIGSRIHNPQIYTTPTNLSLQQPAVPNCNLSTPAISYPHSTHCLPLGHFMDPFSDDLEYWDILEDYFQDLPDLPLLEEAPFHPPRFIYTDTNFGAEVPTSPHCNPLIV</sequence>
<dbReference type="Proteomes" id="UP000027265">
    <property type="component" value="Unassembled WGS sequence"/>
</dbReference>